<evidence type="ECO:0000313" key="2">
    <source>
        <dbReference type="EMBL" id="EMI21965.1"/>
    </source>
</evidence>
<reference evidence="2 3" key="1">
    <citation type="journal article" date="2013" name="Mar. Genomics">
        <title>Expression of sulfatases in Rhodopirellula baltica and the diversity of sulfatases in the genus Rhodopirellula.</title>
        <authorList>
            <person name="Wegner C.E."/>
            <person name="Richter-Heitmann T."/>
            <person name="Klindworth A."/>
            <person name="Klockow C."/>
            <person name="Richter M."/>
            <person name="Achstetter T."/>
            <person name="Glockner F.O."/>
            <person name="Harder J."/>
        </authorList>
    </citation>
    <scope>NUCLEOTIDE SEQUENCE [LARGE SCALE GENOMIC DNA]</scope>
    <source>
        <strain evidence="2 3">SM1</strain>
    </source>
</reference>
<feature type="non-terminal residue" evidence="2">
    <location>
        <position position="110"/>
    </location>
</feature>
<sequence length="110" mass="12038">MARRPENLRARVSERTDVVRGDVLQRDTLADAVQGIHTAYYLIHSMGTSDGFEQDDRDAAGNFASAARDAGVKRIVYLGGLGEDDDELSSHLRSRHEVGKVLKESGAQVI</sequence>
<dbReference type="InterPro" id="IPR036291">
    <property type="entry name" value="NAD(P)-bd_dom_sf"/>
</dbReference>
<dbReference type="EMBL" id="ANOG01000168">
    <property type="protein sequence ID" value="EMI21965.1"/>
    <property type="molecule type" value="Genomic_DNA"/>
</dbReference>
<gene>
    <name evidence="2" type="ORF">RMSM_01113</name>
</gene>
<feature type="domain" description="NAD(P)-binding" evidence="1">
    <location>
        <begin position="1"/>
        <end position="104"/>
    </location>
</feature>
<accession>M5RRP9</accession>
<dbReference type="Proteomes" id="UP000011991">
    <property type="component" value="Unassembled WGS sequence"/>
</dbReference>
<dbReference type="Pfam" id="PF13460">
    <property type="entry name" value="NAD_binding_10"/>
    <property type="match status" value="1"/>
</dbReference>
<evidence type="ECO:0000259" key="1">
    <source>
        <dbReference type="Pfam" id="PF13460"/>
    </source>
</evidence>
<dbReference type="Gene3D" id="3.40.50.720">
    <property type="entry name" value="NAD(P)-binding Rossmann-like Domain"/>
    <property type="match status" value="1"/>
</dbReference>
<dbReference type="SUPFAM" id="SSF51735">
    <property type="entry name" value="NAD(P)-binding Rossmann-fold domains"/>
    <property type="match status" value="1"/>
</dbReference>
<comment type="caution">
    <text evidence="2">The sequence shown here is derived from an EMBL/GenBank/DDBJ whole genome shotgun (WGS) entry which is preliminary data.</text>
</comment>
<protein>
    <submittedName>
        <fullName evidence="2">NAD-dependent epimerase/dehydratase</fullName>
    </submittedName>
</protein>
<name>M5RRP9_9BACT</name>
<evidence type="ECO:0000313" key="3">
    <source>
        <dbReference type="Proteomes" id="UP000011991"/>
    </source>
</evidence>
<dbReference type="InterPro" id="IPR016040">
    <property type="entry name" value="NAD(P)-bd_dom"/>
</dbReference>
<keyword evidence="3" id="KW-1185">Reference proteome</keyword>
<dbReference type="AlphaFoldDB" id="M5RRP9"/>
<organism evidence="2 3">
    <name type="scientific">Rhodopirellula maiorica SM1</name>
    <dbReference type="NCBI Taxonomy" id="1265738"/>
    <lineage>
        <taxon>Bacteria</taxon>
        <taxon>Pseudomonadati</taxon>
        <taxon>Planctomycetota</taxon>
        <taxon>Planctomycetia</taxon>
        <taxon>Pirellulales</taxon>
        <taxon>Pirellulaceae</taxon>
        <taxon>Novipirellula</taxon>
    </lineage>
</organism>
<proteinExistence type="predicted"/>